<accession>A0A1N6V5P9</accession>
<protein>
    <submittedName>
        <fullName evidence="9">Sterol desaturase/sphingolipid hydroxylase, fatty acid hydroxylase superfamily</fullName>
    </submittedName>
</protein>
<dbReference type="RefSeq" id="WP_076548417.1">
    <property type="nucleotide sequence ID" value="NZ_FTMA01000003.1"/>
</dbReference>
<evidence type="ECO:0000256" key="3">
    <source>
        <dbReference type="ARBA" id="ARBA00022989"/>
    </source>
</evidence>
<dbReference type="STRING" id="228959.SAMN05421797_1033"/>
<evidence type="ECO:0000259" key="8">
    <source>
        <dbReference type="Pfam" id="PF04116"/>
    </source>
</evidence>
<dbReference type="PANTHER" id="PTHR21624:SF1">
    <property type="entry name" value="ALKYLGLYCEROL MONOOXYGENASE"/>
    <property type="match status" value="1"/>
</dbReference>
<keyword evidence="6 7" id="KW-0472">Membrane</keyword>
<keyword evidence="4" id="KW-0560">Oxidoreductase</keyword>
<dbReference type="GO" id="GO:0005506">
    <property type="term" value="F:iron ion binding"/>
    <property type="evidence" value="ECO:0007669"/>
    <property type="project" value="InterPro"/>
</dbReference>
<sequence>MNHINDYAFFIAIPVFIVLKLLEIYIGWKDDKQNYLTKDTLVNISSGLIYFFISLITKSFKLLIFFLAYDNLRIFTIDYTIWWSWLILFFLDDLTFYWGHRIAHSVSFYWASHVVHHSSQYFNFSTALRKTWTYDATGHFLFWIWLPILGFHPLQVFSMITLNFIYQYWIHTEKVGKLPKPIELIFNTPSHHRVHHGSDLKYLDKNHGGVLIIWDRLFGTFQEEEESPNYGLTTNINSNNLFKVEFHEWQGLLKRIKNSKDMFTGIKYLVMPPGWSHDKSTLSTKELRQLEKSHSKN</sequence>
<keyword evidence="5" id="KW-0443">Lipid metabolism</keyword>
<dbReference type="InterPro" id="IPR051689">
    <property type="entry name" value="Sterol_desaturase/TMEM195"/>
</dbReference>
<dbReference type="GO" id="GO:0006643">
    <property type="term" value="P:membrane lipid metabolic process"/>
    <property type="evidence" value="ECO:0007669"/>
    <property type="project" value="TreeGrafter"/>
</dbReference>
<feature type="transmembrane region" description="Helical" evidence="7">
    <location>
        <begin position="48"/>
        <end position="69"/>
    </location>
</feature>
<dbReference type="GO" id="GO:0050479">
    <property type="term" value="F:glyceryl-ether monooxygenase activity"/>
    <property type="evidence" value="ECO:0007669"/>
    <property type="project" value="TreeGrafter"/>
</dbReference>
<comment type="subcellular location">
    <subcellularLocation>
        <location evidence="1">Endomembrane system</location>
        <topology evidence="1">Multi-pass membrane protein</topology>
    </subcellularLocation>
</comment>
<dbReference type="EMBL" id="FTMA01000003">
    <property type="protein sequence ID" value="SIQ73204.1"/>
    <property type="molecule type" value="Genomic_DNA"/>
</dbReference>
<gene>
    <name evidence="9" type="ORF">SAMN05421797_1033</name>
</gene>
<proteinExistence type="predicted"/>
<keyword evidence="3 7" id="KW-1133">Transmembrane helix</keyword>
<dbReference type="GO" id="GO:0012505">
    <property type="term" value="C:endomembrane system"/>
    <property type="evidence" value="ECO:0007669"/>
    <property type="project" value="UniProtKB-SubCell"/>
</dbReference>
<feature type="transmembrane region" description="Helical" evidence="7">
    <location>
        <begin position="7"/>
        <end position="28"/>
    </location>
</feature>
<dbReference type="InterPro" id="IPR006694">
    <property type="entry name" value="Fatty_acid_hydroxylase"/>
</dbReference>
<evidence type="ECO:0000256" key="2">
    <source>
        <dbReference type="ARBA" id="ARBA00022692"/>
    </source>
</evidence>
<feature type="transmembrane region" description="Helical" evidence="7">
    <location>
        <begin position="81"/>
        <end position="100"/>
    </location>
</feature>
<dbReference type="AlphaFoldDB" id="A0A1N6V5P9"/>
<evidence type="ECO:0000256" key="6">
    <source>
        <dbReference type="ARBA" id="ARBA00023136"/>
    </source>
</evidence>
<feature type="transmembrane region" description="Helical" evidence="7">
    <location>
        <begin position="140"/>
        <end position="166"/>
    </location>
</feature>
<dbReference type="GO" id="GO:0008610">
    <property type="term" value="P:lipid biosynthetic process"/>
    <property type="evidence" value="ECO:0007669"/>
    <property type="project" value="InterPro"/>
</dbReference>
<dbReference type="Proteomes" id="UP000186953">
    <property type="component" value="Unassembled WGS sequence"/>
</dbReference>
<evidence type="ECO:0000313" key="9">
    <source>
        <dbReference type="EMBL" id="SIQ73204.1"/>
    </source>
</evidence>
<feature type="domain" description="Fatty acid hydroxylase" evidence="8">
    <location>
        <begin position="85"/>
        <end position="220"/>
    </location>
</feature>
<evidence type="ECO:0000256" key="5">
    <source>
        <dbReference type="ARBA" id="ARBA00023098"/>
    </source>
</evidence>
<keyword evidence="2 7" id="KW-0812">Transmembrane</keyword>
<dbReference type="PANTHER" id="PTHR21624">
    <property type="entry name" value="STEROL DESATURASE-RELATED PROTEIN"/>
    <property type="match status" value="1"/>
</dbReference>
<dbReference type="GO" id="GO:0016020">
    <property type="term" value="C:membrane"/>
    <property type="evidence" value="ECO:0007669"/>
    <property type="project" value="GOC"/>
</dbReference>
<reference evidence="10" key="1">
    <citation type="submission" date="2017-01" db="EMBL/GenBank/DDBJ databases">
        <authorList>
            <person name="Varghese N."/>
            <person name="Submissions S."/>
        </authorList>
    </citation>
    <scope>NUCLEOTIDE SEQUENCE [LARGE SCALE GENOMIC DNA]</scope>
    <source>
        <strain evidence="10">DSM 15366</strain>
    </source>
</reference>
<name>A0A1N6V5P9_9FLAO</name>
<organism evidence="9 10">
    <name type="scientific">Maribacter ulvicola</name>
    <dbReference type="NCBI Taxonomy" id="228959"/>
    <lineage>
        <taxon>Bacteria</taxon>
        <taxon>Pseudomonadati</taxon>
        <taxon>Bacteroidota</taxon>
        <taxon>Flavobacteriia</taxon>
        <taxon>Flavobacteriales</taxon>
        <taxon>Flavobacteriaceae</taxon>
        <taxon>Maribacter</taxon>
    </lineage>
</organism>
<evidence type="ECO:0000256" key="1">
    <source>
        <dbReference type="ARBA" id="ARBA00004127"/>
    </source>
</evidence>
<dbReference type="Pfam" id="PF04116">
    <property type="entry name" value="FA_hydroxylase"/>
    <property type="match status" value="1"/>
</dbReference>
<evidence type="ECO:0000256" key="4">
    <source>
        <dbReference type="ARBA" id="ARBA00023002"/>
    </source>
</evidence>
<dbReference type="OrthoDB" id="9770329at2"/>
<evidence type="ECO:0000256" key="7">
    <source>
        <dbReference type="SAM" id="Phobius"/>
    </source>
</evidence>
<keyword evidence="10" id="KW-1185">Reference proteome</keyword>
<evidence type="ECO:0000313" key="10">
    <source>
        <dbReference type="Proteomes" id="UP000186953"/>
    </source>
</evidence>